<dbReference type="GeneID" id="20671612"/>
<keyword evidence="1" id="KW-0312">Gluconeogenesis</keyword>
<dbReference type="GO" id="GO:0097367">
    <property type="term" value="F:carbohydrate derivative binding"/>
    <property type="evidence" value="ECO:0007669"/>
    <property type="project" value="InterPro"/>
</dbReference>
<dbReference type="Pfam" id="PF00342">
    <property type="entry name" value="PGI"/>
    <property type="match status" value="1"/>
</dbReference>
<comment type="similarity">
    <text evidence="1">Belongs to the GPI family.</text>
</comment>
<dbReference type="GO" id="GO:0006094">
    <property type="term" value="P:gluconeogenesis"/>
    <property type="evidence" value="ECO:0007669"/>
    <property type="project" value="UniProtKB-KW"/>
</dbReference>
<evidence type="ECO:0000256" key="1">
    <source>
        <dbReference type="RuleBase" id="RU000612"/>
    </source>
</evidence>
<dbReference type="KEGG" id="hir:HETIRDRAFT_318212"/>
<dbReference type="KEGG" id="hir:HETIRDRAFT_330762"/>
<keyword evidence="1" id="KW-0324">Glycolysis</keyword>
<dbReference type="RefSeq" id="XP_009552989.1">
    <property type="nucleotide sequence ID" value="XM_009554694.1"/>
</dbReference>
<comment type="catalytic activity">
    <reaction evidence="1">
        <text>alpha-D-glucose 6-phosphate = beta-D-fructose 6-phosphate</text>
        <dbReference type="Rhea" id="RHEA:11816"/>
        <dbReference type="ChEBI" id="CHEBI:57634"/>
        <dbReference type="ChEBI" id="CHEBI:58225"/>
        <dbReference type="EC" id="5.3.1.9"/>
    </reaction>
</comment>
<comment type="pathway">
    <text evidence="1">Carbohydrate degradation; glycolysis; D-glyceraldehyde 3-phosphate and glycerone phosphate from D-glucose: step 2/4.</text>
</comment>
<keyword evidence="2" id="KW-1133">Transmembrane helix</keyword>
<protein>
    <recommendedName>
        <fullName evidence="1">Glucose-6-phosphate isomerase</fullName>
        <ecNumber evidence="1">5.3.1.9</ecNumber>
    </recommendedName>
</protein>
<dbReference type="AlphaFoldDB" id="W4JPY4"/>
<evidence type="ECO:0000256" key="2">
    <source>
        <dbReference type="SAM" id="Phobius"/>
    </source>
</evidence>
<dbReference type="OrthoDB" id="5831190at2759"/>
<dbReference type="InterPro" id="IPR046348">
    <property type="entry name" value="SIS_dom_sf"/>
</dbReference>
<dbReference type="UniPathway" id="UPA00109">
    <property type="reaction ID" value="UER00181"/>
</dbReference>
<feature type="transmembrane region" description="Helical" evidence="2">
    <location>
        <begin position="6"/>
        <end position="26"/>
    </location>
</feature>
<dbReference type="Gene3D" id="1.10.1390.10">
    <property type="match status" value="1"/>
</dbReference>
<dbReference type="STRING" id="747525.W4JPY4"/>
<name>W4JPY4_HETIT</name>
<evidence type="ECO:0000313" key="3">
    <source>
        <dbReference type="EMBL" id="ETW75593.1"/>
    </source>
</evidence>
<dbReference type="InterPro" id="IPR023096">
    <property type="entry name" value="G6P_Isomerase_C"/>
</dbReference>
<dbReference type="EMBL" id="KI925458">
    <property type="protein sequence ID" value="ETW82340.1"/>
    <property type="molecule type" value="Genomic_DNA"/>
</dbReference>
<dbReference type="EMBL" id="KI925466">
    <property type="protein sequence ID" value="ETW75593.1"/>
    <property type="molecule type" value="Genomic_DNA"/>
</dbReference>
<dbReference type="Gene3D" id="3.40.50.10490">
    <property type="entry name" value="Glucose-6-phosphate isomerase like protein, domain 1"/>
    <property type="match status" value="1"/>
</dbReference>
<dbReference type="eggNOG" id="KOG2446">
    <property type="taxonomic scope" value="Eukaryota"/>
</dbReference>
<dbReference type="SUPFAM" id="SSF53697">
    <property type="entry name" value="SIS domain"/>
    <property type="match status" value="1"/>
</dbReference>
<reference evidence="3 5" key="1">
    <citation type="journal article" date="2012" name="New Phytol.">
        <title>Insight into trade-off between wood decay and parasitism from the genome of a fungal forest pathogen.</title>
        <authorList>
            <person name="Olson A."/>
            <person name="Aerts A."/>
            <person name="Asiegbu F."/>
            <person name="Belbahri L."/>
            <person name="Bouzid O."/>
            <person name="Broberg A."/>
            <person name="Canback B."/>
            <person name="Coutinho P.M."/>
            <person name="Cullen D."/>
            <person name="Dalman K."/>
            <person name="Deflorio G."/>
            <person name="van Diepen L.T."/>
            <person name="Dunand C."/>
            <person name="Duplessis S."/>
            <person name="Durling M."/>
            <person name="Gonthier P."/>
            <person name="Grimwood J."/>
            <person name="Fossdal C.G."/>
            <person name="Hansson D."/>
            <person name="Henrissat B."/>
            <person name="Hietala A."/>
            <person name="Himmelstrand K."/>
            <person name="Hoffmeister D."/>
            <person name="Hogberg N."/>
            <person name="James T.Y."/>
            <person name="Karlsson M."/>
            <person name="Kohler A."/>
            <person name="Kues U."/>
            <person name="Lee Y.H."/>
            <person name="Lin Y.C."/>
            <person name="Lind M."/>
            <person name="Lindquist E."/>
            <person name="Lombard V."/>
            <person name="Lucas S."/>
            <person name="Lunden K."/>
            <person name="Morin E."/>
            <person name="Murat C."/>
            <person name="Park J."/>
            <person name="Raffaello T."/>
            <person name="Rouze P."/>
            <person name="Salamov A."/>
            <person name="Schmutz J."/>
            <person name="Solheim H."/>
            <person name="Stahlberg J."/>
            <person name="Velez H."/>
            <person name="de Vries R.P."/>
            <person name="Wiebenga A."/>
            <person name="Woodward S."/>
            <person name="Yakovlev I."/>
            <person name="Garbelotto M."/>
            <person name="Martin F."/>
            <person name="Grigoriev I.V."/>
            <person name="Stenlid J."/>
        </authorList>
    </citation>
    <scope>NUCLEOTIDE SEQUENCE [LARGE SCALE GENOMIC DNA]</scope>
    <source>
        <strain evidence="3 5">TC 32-1</strain>
    </source>
</reference>
<sequence length="114" mass="12691">MGNWPSNTLFFPLFTPATLGSFIALYEHKIFTQGLIRASTYLVHPMGVELGKILTKNILAPLDKPADIKGHTSSVCYFLCSTASAVGPSRLLPADNYRVRTSGLIRYHQKHRNE</sequence>
<dbReference type="PROSITE" id="PS51463">
    <property type="entry name" value="P_GLUCOSE_ISOMERASE_3"/>
    <property type="match status" value="1"/>
</dbReference>
<keyword evidence="1" id="KW-0413">Isomerase</keyword>
<dbReference type="GO" id="GO:0004347">
    <property type="term" value="F:glucose-6-phosphate isomerase activity"/>
    <property type="evidence" value="ECO:0007669"/>
    <property type="project" value="UniProtKB-EC"/>
</dbReference>
<proteinExistence type="inferred from homology"/>
<dbReference type="GO" id="GO:0006096">
    <property type="term" value="P:glycolytic process"/>
    <property type="evidence" value="ECO:0007669"/>
    <property type="project" value="UniProtKB-UniPathway"/>
</dbReference>
<dbReference type="PRINTS" id="PR00662">
    <property type="entry name" value="G6PISOMERASE"/>
</dbReference>
<keyword evidence="2" id="KW-0472">Membrane</keyword>
<dbReference type="GeneID" id="20670485"/>
<dbReference type="Proteomes" id="UP000030671">
    <property type="component" value="Unassembled WGS sequence"/>
</dbReference>
<gene>
    <name evidence="4" type="ORF">HETIRDRAFT_318212</name>
    <name evidence="3" type="ORF">HETIRDRAFT_330762</name>
</gene>
<organism evidence="3 5">
    <name type="scientific">Heterobasidion irregulare (strain TC 32-1)</name>
    <dbReference type="NCBI Taxonomy" id="747525"/>
    <lineage>
        <taxon>Eukaryota</taxon>
        <taxon>Fungi</taxon>
        <taxon>Dikarya</taxon>
        <taxon>Basidiomycota</taxon>
        <taxon>Agaricomycotina</taxon>
        <taxon>Agaricomycetes</taxon>
        <taxon>Russulales</taxon>
        <taxon>Bondarzewiaceae</taxon>
        <taxon>Heterobasidion</taxon>
        <taxon>Heterobasidion annosum species complex</taxon>
    </lineage>
</organism>
<keyword evidence="2" id="KW-0812">Transmembrane</keyword>
<evidence type="ECO:0000313" key="4">
    <source>
        <dbReference type="EMBL" id="ETW82340.1"/>
    </source>
</evidence>
<evidence type="ECO:0000313" key="5">
    <source>
        <dbReference type="Proteomes" id="UP000030671"/>
    </source>
</evidence>
<keyword evidence="5" id="KW-1185">Reference proteome</keyword>
<dbReference type="InterPro" id="IPR001672">
    <property type="entry name" value="G6P_Isomerase"/>
</dbReference>
<dbReference type="RefSeq" id="XP_009546867.1">
    <property type="nucleotide sequence ID" value="XM_009548572.1"/>
</dbReference>
<accession>W4JPY4</accession>
<dbReference type="EC" id="5.3.1.9" evidence="1"/>
<dbReference type="HOGENOM" id="CLU_2121386_0_0_1"/>